<dbReference type="Proteomes" id="UP000229730">
    <property type="component" value="Unassembled WGS sequence"/>
</dbReference>
<dbReference type="Pfam" id="PF05013">
    <property type="entry name" value="FGase"/>
    <property type="match status" value="1"/>
</dbReference>
<keyword evidence="2" id="KW-1185">Reference proteome</keyword>
<dbReference type="EMBL" id="PDEM01000033">
    <property type="protein sequence ID" value="PHZ83409.1"/>
    <property type="molecule type" value="Genomic_DNA"/>
</dbReference>
<dbReference type="OrthoDB" id="9802050at2"/>
<dbReference type="AlphaFoldDB" id="A0A2G4YM56"/>
<sequence length="282" mass="32281">MLPYSIYLPDSDRNGVLFNSPHSGTILPQDFLEQVAIDPALLLYSGDTLVDQLIQDVPRHGAIRFINHFARIYVDTNRSPREIDADMFLDPPKVPAFLRTDKVARGFGVISRKSYNGLEVYDRKLPKGEINLRLAQAYHPTHQALRDLLQDLYQARGFYIMIDCHSMPSYGFIDPSLATSQQADLIIGNRFNTSCHDALSQHVADYFRQQGLEVTFNVPYAGGYNTEHYGNRDQRQQALQLEFNRALYLDEKHLSPNENFLALQETLTRLSENLNMHLPHLC</sequence>
<protein>
    <submittedName>
        <fullName evidence="1">N-formylglutamate amidohydrolase</fullName>
    </submittedName>
</protein>
<organism evidence="1 2">
    <name type="scientific">Paremcibacter congregatus</name>
    <dbReference type="NCBI Taxonomy" id="2043170"/>
    <lineage>
        <taxon>Bacteria</taxon>
        <taxon>Pseudomonadati</taxon>
        <taxon>Pseudomonadota</taxon>
        <taxon>Alphaproteobacteria</taxon>
        <taxon>Emcibacterales</taxon>
        <taxon>Emcibacteraceae</taxon>
        <taxon>Paremcibacter</taxon>
    </lineage>
</organism>
<name>A0A2G4YM56_9PROT</name>
<gene>
    <name evidence="1" type="ORF">CRD36_17775</name>
</gene>
<comment type="caution">
    <text evidence="1">The sequence shown here is derived from an EMBL/GenBank/DDBJ whole genome shotgun (WGS) entry which is preliminary data.</text>
</comment>
<dbReference type="InterPro" id="IPR007709">
    <property type="entry name" value="N-FG_amidohydro"/>
</dbReference>
<accession>A0A2G4YM56</accession>
<keyword evidence="1" id="KW-0378">Hydrolase</keyword>
<evidence type="ECO:0000313" key="2">
    <source>
        <dbReference type="Proteomes" id="UP000229730"/>
    </source>
</evidence>
<reference evidence="1 2" key="1">
    <citation type="submission" date="2017-10" db="EMBL/GenBank/DDBJ databases">
        <title>Frigbacter circumglobatus gen. nov. sp. nov., isolated from sediment cultured in situ.</title>
        <authorList>
            <person name="Zhao Z."/>
        </authorList>
    </citation>
    <scope>NUCLEOTIDE SEQUENCE [LARGE SCALE GENOMIC DNA]</scope>
    <source>
        <strain evidence="1 2">ZYL</strain>
    </source>
</reference>
<evidence type="ECO:0000313" key="1">
    <source>
        <dbReference type="EMBL" id="PHZ83409.1"/>
    </source>
</evidence>
<dbReference type="RefSeq" id="WP_099475302.1">
    <property type="nucleotide sequence ID" value="NZ_CP041025.1"/>
</dbReference>
<dbReference type="SUPFAM" id="SSF53187">
    <property type="entry name" value="Zn-dependent exopeptidases"/>
    <property type="match status" value="1"/>
</dbReference>
<proteinExistence type="predicted"/>
<dbReference type="InParanoid" id="A0A2G4YM56"/>
<dbReference type="Gene3D" id="3.40.630.40">
    <property type="entry name" value="Zn-dependent exopeptidases"/>
    <property type="match status" value="1"/>
</dbReference>
<dbReference type="GO" id="GO:0016787">
    <property type="term" value="F:hydrolase activity"/>
    <property type="evidence" value="ECO:0007669"/>
    <property type="project" value="UniProtKB-KW"/>
</dbReference>